<reference evidence="1 2" key="1">
    <citation type="submission" date="2015-07" db="EMBL/GenBank/DDBJ databases">
        <authorList>
            <person name="Noorani M."/>
        </authorList>
    </citation>
    <scope>NUCLEOTIDE SEQUENCE [LARGE SCALE GENOMIC DNA]</scope>
    <source>
        <strain evidence="1">BBA 69670</strain>
    </source>
</reference>
<keyword evidence="2" id="KW-1185">Reference proteome</keyword>
<evidence type="ECO:0000313" key="2">
    <source>
        <dbReference type="Proteomes" id="UP000044841"/>
    </source>
</evidence>
<organism evidence="1 2">
    <name type="scientific">Rhizoctonia solani</name>
    <dbReference type="NCBI Taxonomy" id="456999"/>
    <lineage>
        <taxon>Eukaryota</taxon>
        <taxon>Fungi</taxon>
        <taxon>Dikarya</taxon>
        <taxon>Basidiomycota</taxon>
        <taxon>Agaricomycotina</taxon>
        <taxon>Agaricomycetes</taxon>
        <taxon>Cantharellales</taxon>
        <taxon>Ceratobasidiaceae</taxon>
        <taxon>Rhizoctonia</taxon>
    </lineage>
</organism>
<evidence type="ECO:0000313" key="1">
    <source>
        <dbReference type="EMBL" id="CUA76113.1"/>
    </source>
</evidence>
<dbReference type="AlphaFoldDB" id="A0A0K6GBW7"/>
<sequence length="140" mass="15550">MVEDKPNKLVENAESIPVTLTLEPLAVNPMSLKEKKASRKRSEGLRYRLFYLPPDSDETQCHGFSTAKARAKIEEAVEPGMVWLDGSGPHANANELKAKCGAIEVKGTCIQRRHKKVETGPRALKDLQCLSRKSSPLRPE</sequence>
<dbReference type="Proteomes" id="UP000044841">
    <property type="component" value="Unassembled WGS sequence"/>
</dbReference>
<protein>
    <submittedName>
        <fullName evidence="1">Uncharacterized protein</fullName>
    </submittedName>
</protein>
<proteinExistence type="predicted"/>
<name>A0A0K6GBW7_9AGAM</name>
<gene>
    <name evidence="1" type="ORF">RSOLAG22IIIB_06106</name>
</gene>
<dbReference type="EMBL" id="CYGV01001623">
    <property type="protein sequence ID" value="CUA76113.1"/>
    <property type="molecule type" value="Genomic_DNA"/>
</dbReference>
<accession>A0A0K6GBW7</accession>